<comment type="caution">
    <text evidence="1">The sequence shown here is derived from an EMBL/GenBank/DDBJ whole genome shotgun (WGS) entry which is preliminary data.</text>
</comment>
<dbReference type="EMBL" id="JABSTQ010010279">
    <property type="protein sequence ID" value="KAG0422071.1"/>
    <property type="molecule type" value="Genomic_DNA"/>
</dbReference>
<reference evidence="1 2" key="1">
    <citation type="journal article" date="2020" name="Cell">
        <title>Large-Scale Comparative Analyses of Tick Genomes Elucidate Their Genetic Diversity and Vector Capacities.</title>
        <authorList>
            <consortium name="Tick Genome and Microbiome Consortium (TIGMIC)"/>
            <person name="Jia N."/>
            <person name="Wang J."/>
            <person name="Shi W."/>
            <person name="Du L."/>
            <person name="Sun Y."/>
            <person name="Zhan W."/>
            <person name="Jiang J.F."/>
            <person name="Wang Q."/>
            <person name="Zhang B."/>
            <person name="Ji P."/>
            <person name="Bell-Sakyi L."/>
            <person name="Cui X.M."/>
            <person name="Yuan T.T."/>
            <person name="Jiang B.G."/>
            <person name="Yang W.F."/>
            <person name="Lam T.T."/>
            <person name="Chang Q.C."/>
            <person name="Ding S.J."/>
            <person name="Wang X.J."/>
            <person name="Zhu J.G."/>
            <person name="Ruan X.D."/>
            <person name="Zhao L."/>
            <person name="Wei J.T."/>
            <person name="Ye R.Z."/>
            <person name="Que T.C."/>
            <person name="Du C.H."/>
            <person name="Zhou Y.H."/>
            <person name="Cheng J.X."/>
            <person name="Dai P.F."/>
            <person name="Guo W.B."/>
            <person name="Han X.H."/>
            <person name="Huang E.J."/>
            <person name="Li L.F."/>
            <person name="Wei W."/>
            <person name="Gao Y.C."/>
            <person name="Liu J.Z."/>
            <person name="Shao H.Z."/>
            <person name="Wang X."/>
            <person name="Wang C.C."/>
            <person name="Yang T.C."/>
            <person name="Huo Q.B."/>
            <person name="Li W."/>
            <person name="Chen H.Y."/>
            <person name="Chen S.E."/>
            <person name="Zhou L.G."/>
            <person name="Ni X.B."/>
            <person name="Tian J.H."/>
            <person name="Sheng Y."/>
            <person name="Liu T."/>
            <person name="Pan Y.S."/>
            <person name="Xia L.Y."/>
            <person name="Li J."/>
            <person name="Zhao F."/>
            <person name="Cao W.C."/>
        </authorList>
    </citation>
    <scope>NUCLEOTIDE SEQUENCE [LARGE SCALE GENOMIC DNA]</scope>
    <source>
        <strain evidence="1">Iper-2018</strain>
    </source>
</reference>
<protein>
    <submittedName>
        <fullName evidence="1">Uncharacterized protein</fullName>
    </submittedName>
</protein>
<proteinExistence type="predicted"/>
<keyword evidence="2" id="KW-1185">Reference proteome</keyword>
<evidence type="ECO:0000313" key="2">
    <source>
        <dbReference type="Proteomes" id="UP000805193"/>
    </source>
</evidence>
<organism evidence="1 2">
    <name type="scientific">Ixodes persulcatus</name>
    <name type="common">Taiga tick</name>
    <dbReference type="NCBI Taxonomy" id="34615"/>
    <lineage>
        <taxon>Eukaryota</taxon>
        <taxon>Metazoa</taxon>
        <taxon>Ecdysozoa</taxon>
        <taxon>Arthropoda</taxon>
        <taxon>Chelicerata</taxon>
        <taxon>Arachnida</taxon>
        <taxon>Acari</taxon>
        <taxon>Parasitiformes</taxon>
        <taxon>Ixodida</taxon>
        <taxon>Ixodoidea</taxon>
        <taxon>Ixodidae</taxon>
        <taxon>Ixodinae</taxon>
        <taxon>Ixodes</taxon>
    </lineage>
</organism>
<name>A0AC60PM79_IXOPE</name>
<sequence length="288" mass="31476">MIIVHKMHTIRNHFAGTVVMDWVLGHGSAQGNMAAHDVAKCAGPVRKPVESHPPHGPRDSTPGCQDQIPGKHASRDSTVRRPGLSWWMPVISSGPAQGSERTGNIASYCGDSVGRLRSLPDLADQQRQRPESPRLAAFLESPFFPKVCWPLFLAINNNGREGARARTAVDERQQARAGGQIPEVQYRKGRPAVLIFEFFLKRFGDSTAGATGMTSQLGACFHGRLRFVEKSIGNCEDCEGVLVSNGNDLHSSLIHLKEYVKSAGNLDYPSRAVMSVSIECEENITTFT</sequence>
<evidence type="ECO:0000313" key="1">
    <source>
        <dbReference type="EMBL" id="KAG0422071.1"/>
    </source>
</evidence>
<dbReference type="Proteomes" id="UP000805193">
    <property type="component" value="Unassembled WGS sequence"/>
</dbReference>
<accession>A0AC60PM79</accession>
<gene>
    <name evidence="1" type="ORF">HPB47_002094</name>
</gene>